<gene>
    <name evidence="6" type="ORF">MKK02DRAFT_36978</name>
</gene>
<evidence type="ECO:0000256" key="1">
    <source>
        <dbReference type="ARBA" id="ARBA00005862"/>
    </source>
</evidence>
<keyword evidence="3 4" id="KW-0274">FAD</keyword>
<dbReference type="InterPro" id="IPR036155">
    <property type="entry name" value="Crypto/Photolyase_N_sf"/>
</dbReference>
<dbReference type="Gene3D" id="1.10.579.10">
    <property type="entry name" value="DNA Cyclobutane Dipyrimidine Photolyase, subunit A, domain 3"/>
    <property type="match status" value="1"/>
</dbReference>
<dbReference type="Pfam" id="PF00875">
    <property type="entry name" value="DNA_photolyase"/>
    <property type="match status" value="1"/>
</dbReference>
<evidence type="ECO:0000313" key="6">
    <source>
        <dbReference type="EMBL" id="KAI9636042.1"/>
    </source>
</evidence>
<feature type="binding site" evidence="4">
    <location>
        <begin position="261"/>
        <end position="265"/>
    </location>
    <ligand>
        <name>FAD</name>
        <dbReference type="ChEBI" id="CHEBI:57692"/>
    </ligand>
</feature>
<dbReference type="GO" id="GO:0043153">
    <property type="term" value="P:entrainment of circadian clock by photoperiod"/>
    <property type="evidence" value="ECO:0007669"/>
    <property type="project" value="TreeGrafter"/>
</dbReference>
<reference evidence="6" key="1">
    <citation type="journal article" date="2022" name="G3 (Bethesda)">
        <title>High quality genome of the basidiomycete yeast Dioszegia hungarica PDD-24b-2 isolated from cloud water.</title>
        <authorList>
            <person name="Jarrige D."/>
            <person name="Haridas S."/>
            <person name="Bleykasten-Grosshans C."/>
            <person name="Joly M."/>
            <person name="Nadalig T."/>
            <person name="Sancelme M."/>
            <person name="Vuilleumier S."/>
            <person name="Grigoriev I.V."/>
            <person name="Amato P."/>
            <person name="Bringel F."/>
        </authorList>
    </citation>
    <scope>NUCLEOTIDE SEQUENCE</scope>
    <source>
        <strain evidence="6">PDD-24b-2</strain>
    </source>
</reference>
<organism evidence="6 7">
    <name type="scientific">Dioszegia hungarica</name>
    <dbReference type="NCBI Taxonomy" id="4972"/>
    <lineage>
        <taxon>Eukaryota</taxon>
        <taxon>Fungi</taxon>
        <taxon>Dikarya</taxon>
        <taxon>Basidiomycota</taxon>
        <taxon>Agaricomycotina</taxon>
        <taxon>Tremellomycetes</taxon>
        <taxon>Tremellales</taxon>
        <taxon>Bulleribasidiaceae</taxon>
        <taxon>Dioszegia</taxon>
    </lineage>
</organism>
<dbReference type="PANTHER" id="PTHR11455:SF9">
    <property type="entry name" value="CRYPTOCHROME CIRCADIAN CLOCK 5 ISOFORM X1"/>
    <property type="match status" value="1"/>
</dbReference>
<dbReference type="GO" id="GO:0005634">
    <property type="term" value="C:nucleus"/>
    <property type="evidence" value="ECO:0007669"/>
    <property type="project" value="TreeGrafter"/>
</dbReference>
<evidence type="ECO:0000259" key="5">
    <source>
        <dbReference type="PROSITE" id="PS51645"/>
    </source>
</evidence>
<feature type="binding site" evidence="4">
    <location>
        <begin position="309"/>
        <end position="316"/>
    </location>
    <ligand>
        <name>FAD</name>
        <dbReference type="ChEBI" id="CHEBI:57692"/>
    </ligand>
</feature>
<dbReference type="InterPro" id="IPR002081">
    <property type="entry name" value="Cryptochrome/DNA_photolyase_1"/>
</dbReference>
<keyword evidence="2 4" id="KW-0285">Flavoprotein</keyword>
<dbReference type="EMBL" id="JAKWFO010000005">
    <property type="protein sequence ID" value="KAI9636042.1"/>
    <property type="molecule type" value="Genomic_DNA"/>
</dbReference>
<dbReference type="PANTHER" id="PTHR11455">
    <property type="entry name" value="CRYPTOCHROME"/>
    <property type="match status" value="1"/>
</dbReference>
<evidence type="ECO:0000256" key="3">
    <source>
        <dbReference type="ARBA" id="ARBA00022827"/>
    </source>
</evidence>
<protein>
    <submittedName>
        <fullName evidence="6">FAD binding domain of DNA photolyase-domain-containing protein</fullName>
    </submittedName>
</protein>
<dbReference type="GO" id="GO:0003677">
    <property type="term" value="F:DNA binding"/>
    <property type="evidence" value="ECO:0007669"/>
    <property type="project" value="TreeGrafter"/>
</dbReference>
<dbReference type="PROSITE" id="PS51645">
    <property type="entry name" value="PHR_CRY_ALPHA_BETA"/>
    <property type="match status" value="1"/>
</dbReference>
<dbReference type="GO" id="GO:0005737">
    <property type="term" value="C:cytoplasm"/>
    <property type="evidence" value="ECO:0007669"/>
    <property type="project" value="TreeGrafter"/>
</dbReference>
<accession>A0AA38LSP7</accession>
<dbReference type="InterPro" id="IPR014729">
    <property type="entry name" value="Rossmann-like_a/b/a_fold"/>
</dbReference>
<name>A0AA38LSP7_9TREE</name>
<keyword evidence="7" id="KW-1185">Reference proteome</keyword>
<dbReference type="GO" id="GO:0003904">
    <property type="term" value="F:deoxyribodipyrimidine photo-lyase activity"/>
    <property type="evidence" value="ECO:0007669"/>
    <property type="project" value="TreeGrafter"/>
</dbReference>
<dbReference type="InterPro" id="IPR036134">
    <property type="entry name" value="Crypto/Photolyase_FAD-like_sf"/>
</dbReference>
<evidence type="ECO:0000256" key="2">
    <source>
        <dbReference type="ARBA" id="ARBA00022630"/>
    </source>
</evidence>
<dbReference type="GeneID" id="77728738"/>
<comment type="caution">
    <text evidence="6">The sequence shown here is derived from an EMBL/GenBank/DDBJ whole genome shotgun (WGS) entry which is preliminary data.</text>
</comment>
<comment type="similarity">
    <text evidence="1">Belongs to the DNA photolyase class-1 family.</text>
</comment>
<dbReference type="GO" id="GO:0071949">
    <property type="term" value="F:FAD binding"/>
    <property type="evidence" value="ECO:0007669"/>
    <property type="project" value="TreeGrafter"/>
</dbReference>
<dbReference type="InterPro" id="IPR006050">
    <property type="entry name" value="DNA_photolyase_N"/>
</dbReference>
<dbReference type="SUPFAM" id="SSF48173">
    <property type="entry name" value="Cryptochrome/photolyase FAD-binding domain"/>
    <property type="match status" value="1"/>
</dbReference>
<dbReference type="Pfam" id="PF03441">
    <property type="entry name" value="FAD_binding_7"/>
    <property type="match status" value="1"/>
</dbReference>
<feature type="domain" description="Photolyase/cryptochrome alpha/beta" evidence="5">
    <location>
        <begin position="9"/>
        <end position="141"/>
    </location>
</feature>
<evidence type="ECO:0000313" key="7">
    <source>
        <dbReference type="Proteomes" id="UP001164286"/>
    </source>
</evidence>
<dbReference type="InterPro" id="IPR005101">
    <property type="entry name" value="Cryptochr/Photolyase_FAD-bd"/>
</dbReference>
<evidence type="ECO:0000256" key="4">
    <source>
        <dbReference type="PIRSR" id="PIRSR602081-1"/>
    </source>
</evidence>
<sequence>MPSKASSAPRVLYWFRTDLRVTDSPALTRALALKPSTFVPVWCWDPSYIYGHRVGLNRWRFLLESMTGLSDALTELNPQQKLHVVRGRPEQLLPILCRQWGITHVVWEKDSNAYAKERDRKVKEVLAKEGVEVVHEGGRHLYDPDEIIKGNKGKPTMTLHQWQKLAEKLGEDSDWKFHWDKVDFNAEIRTGVDTCFDKLCGPNHDFAVPTMSEMGYAEATTTVRGGTAEAHKCLDNFLADTLHVATFSKPHTAPTSLEPSTTLLSPYMKFGCIGVREIWWGSKKVIEEWKKKGSKGGKETKEPENMFGQLQFRDMYACAEAAGAHFERIRGNGVCRYIDWKLQNQYDEDGNEILPRPKEDEVDEERFLAWKEGRTGFPWIDACMRQLKIQGWIHHLARHSVACFITRGQCYISWERGMEVFDEYLIDWDPASNPGNWMWLSCSAFFSQYFRVYGLESWPLRTDKSGALVRKYCPELKDFPDKYIYAPHKAPVDVQRKASCIIGEQYPFPMLDEHKEKDRCIARIKNAYHLGFHGDSTEVLDGNGNQSLDGFVKKAKVAPASKGKKKA</sequence>
<dbReference type="AlphaFoldDB" id="A0AA38LSP7"/>
<dbReference type="SUPFAM" id="SSF52425">
    <property type="entry name" value="Cryptochrome/photolyase, N-terminal domain"/>
    <property type="match status" value="1"/>
</dbReference>
<dbReference type="Gene3D" id="3.40.50.620">
    <property type="entry name" value="HUPs"/>
    <property type="match status" value="1"/>
</dbReference>
<comment type="cofactor">
    <cofactor evidence="4">
        <name>FAD</name>
        <dbReference type="ChEBI" id="CHEBI:57692"/>
    </cofactor>
    <text evidence="4">Binds 1 FAD per subunit.</text>
</comment>
<dbReference type="Gene3D" id="1.25.40.80">
    <property type="match status" value="1"/>
</dbReference>
<feature type="binding site" evidence="4">
    <location>
        <begin position="427"/>
        <end position="429"/>
    </location>
    <ligand>
        <name>FAD</name>
        <dbReference type="ChEBI" id="CHEBI:57692"/>
    </ligand>
</feature>
<dbReference type="RefSeq" id="XP_052945819.1">
    <property type="nucleotide sequence ID" value="XM_053089533.1"/>
</dbReference>
<proteinExistence type="inferred from homology"/>
<dbReference type="Proteomes" id="UP001164286">
    <property type="component" value="Unassembled WGS sequence"/>
</dbReference>
<dbReference type="GO" id="GO:0032922">
    <property type="term" value="P:circadian regulation of gene expression"/>
    <property type="evidence" value="ECO:0007669"/>
    <property type="project" value="TreeGrafter"/>
</dbReference>